<reference evidence="1 2" key="1">
    <citation type="journal article" date="2020" name="G3 (Bethesda)">
        <title>Improved Reference Genome for Cyclotella cryptica CCMP332, a Model for Cell Wall Morphogenesis, Salinity Adaptation, and Lipid Production in Diatoms (Bacillariophyta).</title>
        <authorList>
            <person name="Roberts W.R."/>
            <person name="Downey K.M."/>
            <person name="Ruck E.C."/>
            <person name="Traller J.C."/>
            <person name="Alverson A.J."/>
        </authorList>
    </citation>
    <scope>NUCLEOTIDE SEQUENCE [LARGE SCALE GENOMIC DNA]</scope>
    <source>
        <strain evidence="1 2">CCMP332</strain>
    </source>
</reference>
<dbReference type="EMBL" id="JABMIG020000007">
    <property type="protein sequence ID" value="KAL3804462.1"/>
    <property type="molecule type" value="Genomic_DNA"/>
</dbReference>
<evidence type="ECO:0008006" key="3">
    <source>
        <dbReference type="Google" id="ProtNLM"/>
    </source>
</evidence>
<comment type="caution">
    <text evidence="1">The sequence shown here is derived from an EMBL/GenBank/DDBJ whole genome shotgun (WGS) entry which is preliminary data.</text>
</comment>
<proteinExistence type="predicted"/>
<protein>
    <recommendedName>
        <fullName evidence="3">SAP domain-containing protein</fullName>
    </recommendedName>
</protein>
<sequence length="213" mass="22981">MAPLLPNISAMKLLELKSKLSLYGVDLSGFCEKSKFTSALQHACDKLPRPSTSYQEVEALVEDKKKSSSSADARSKAKPLSSLASASAASGKDMKKLLTSRSPIMALQQICEHHSKHVVGERSSSFLPGAPFSFSLKGSTLEADCTIIGMLEGASKSYTVSDLGIRVAGPRMVQLMAFMEMGFWSGATVDLTVFGNVRVWIDQEHDTLPMSSQ</sequence>
<dbReference type="AlphaFoldDB" id="A0ABD3QVW0"/>
<organism evidence="1 2">
    <name type="scientific">Cyclotella cryptica</name>
    <dbReference type="NCBI Taxonomy" id="29204"/>
    <lineage>
        <taxon>Eukaryota</taxon>
        <taxon>Sar</taxon>
        <taxon>Stramenopiles</taxon>
        <taxon>Ochrophyta</taxon>
        <taxon>Bacillariophyta</taxon>
        <taxon>Coscinodiscophyceae</taxon>
        <taxon>Thalassiosirophycidae</taxon>
        <taxon>Stephanodiscales</taxon>
        <taxon>Stephanodiscaceae</taxon>
        <taxon>Cyclotella</taxon>
    </lineage>
</organism>
<gene>
    <name evidence="1" type="ORF">HJC23_002501</name>
</gene>
<evidence type="ECO:0000313" key="1">
    <source>
        <dbReference type="EMBL" id="KAL3804462.1"/>
    </source>
</evidence>
<dbReference type="Proteomes" id="UP001516023">
    <property type="component" value="Unassembled WGS sequence"/>
</dbReference>
<keyword evidence="2" id="KW-1185">Reference proteome</keyword>
<evidence type="ECO:0000313" key="2">
    <source>
        <dbReference type="Proteomes" id="UP001516023"/>
    </source>
</evidence>
<accession>A0ABD3QVW0</accession>
<name>A0ABD3QVW0_9STRA</name>